<dbReference type="AlphaFoldDB" id="A0A423VDC5"/>
<dbReference type="GO" id="GO:0005763">
    <property type="term" value="C:mitochondrial small ribosomal subunit"/>
    <property type="evidence" value="ECO:0007669"/>
    <property type="project" value="TreeGrafter"/>
</dbReference>
<feature type="region of interest" description="Disordered" evidence="8">
    <location>
        <begin position="613"/>
        <end position="635"/>
    </location>
</feature>
<evidence type="ECO:0000256" key="1">
    <source>
        <dbReference type="ARBA" id="ARBA00004173"/>
    </source>
</evidence>
<comment type="caution">
    <text evidence="9">The sequence shown here is derived from an EMBL/GenBank/DDBJ whole genome shotgun (WGS) entry which is preliminary data.</text>
</comment>
<feature type="compositionally biased region" description="Low complexity" evidence="8">
    <location>
        <begin position="615"/>
        <end position="631"/>
    </location>
</feature>
<evidence type="ECO:0000256" key="4">
    <source>
        <dbReference type="ARBA" id="ARBA00023004"/>
    </source>
</evidence>
<proteinExistence type="predicted"/>
<dbReference type="EMBL" id="LJZO01000062">
    <property type="protein sequence ID" value="ROV88931.1"/>
    <property type="molecule type" value="Genomic_DNA"/>
</dbReference>
<evidence type="ECO:0008006" key="11">
    <source>
        <dbReference type="Google" id="ProtNLM"/>
    </source>
</evidence>
<feature type="region of interest" description="Disordered" evidence="8">
    <location>
        <begin position="34"/>
        <end position="82"/>
    </location>
</feature>
<keyword evidence="5" id="KW-0411">Iron-sulfur</keyword>
<accession>A0A423VDC5</accession>
<dbReference type="Proteomes" id="UP000284375">
    <property type="component" value="Unassembled WGS sequence"/>
</dbReference>
<dbReference type="OrthoDB" id="421327at2759"/>
<evidence type="ECO:0000256" key="2">
    <source>
        <dbReference type="ARBA" id="ARBA00022723"/>
    </source>
</evidence>
<dbReference type="STRING" id="252740.A0A423VDC5"/>
<dbReference type="SUPFAM" id="SSF53335">
    <property type="entry name" value="S-adenosyl-L-methionine-dependent methyltransferases"/>
    <property type="match status" value="1"/>
</dbReference>
<evidence type="ECO:0000313" key="10">
    <source>
        <dbReference type="Proteomes" id="UP000284375"/>
    </source>
</evidence>
<keyword evidence="3" id="KW-0809">Transit peptide</keyword>
<keyword evidence="6" id="KW-0496">Mitochondrion</keyword>
<dbReference type="InterPro" id="IPR015324">
    <property type="entry name" value="Ribosomal_Rsm22-like"/>
</dbReference>
<evidence type="ECO:0000256" key="5">
    <source>
        <dbReference type="ARBA" id="ARBA00023014"/>
    </source>
</evidence>
<gene>
    <name evidence="9" type="ORF">VSDG_08897</name>
</gene>
<comment type="subcellular location">
    <subcellularLocation>
        <location evidence="1">Mitochondrion</location>
    </subcellularLocation>
</comment>
<dbReference type="PANTHER" id="PTHR13184:SF5">
    <property type="entry name" value="METHYLTRANSFERASE-LIKE PROTEIN 17, MITOCHONDRIAL"/>
    <property type="match status" value="1"/>
</dbReference>
<keyword evidence="4" id="KW-0408">Iron</keyword>
<comment type="function">
    <text evidence="7">Mitochondrial ribosome (mitoribosome) assembly factor. Binds at the interface of the head and body domains of the mitochondrial small ribosomal subunit (mt-SSU), occluding the mRNA channel and preventing compaction of the head domain towards the body. Probable inactive methyltransferase: retains the characteristic folding and ability to bind S-adenosyl-L-methionine, but it probably lost its methyltransferase activity.</text>
</comment>
<evidence type="ECO:0000256" key="6">
    <source>
        <dbReference type="ARBA" id="ARBA00023128"/>
    </source>
</evidence>
<reference evidence="9 10" key="1">
    <citation type="submission" date="2015-09" db="EMBL/GenBank/DDBJ databases">
        <title>Host preference determinants of Valsa canker pathogens revealed by comparative genomics.</title>
        <authorList>
            <person name="Yin Z."/>
            <person name="Huang L."/>
        </authorList>
    </citation>
    <scope>NUCLEOTIDE SEQUENCE [LARGE SCALE GENOMIC DNA]</scope>
    <source>
        <strain evidence="9 10">YSFL</strain>
    </source>
</reference>
<dbReference type="InterPro" id="IPR052571">
    <property type="entry name" value="Mt_RNA_Methyltransferase"/>
</dbReference>
<name>A0A423VDC5_CYTCH</name>
<dbReference type="Pfam" id="PF09243">
    <property type="entry name" value="Rsm22"/>
    <property type="match status" value="1"/>
</dbReference>
<feature type="region of interest" description="Disordered" evidence="8">
    <location>
        <begin position="781"/>
        <end position="837"/>
    </location>
</feature>
<keyword evidence="2" id="KW-0479">Metal-binding</keyword>
<dbReference type="InterPro" id="IPR029063">
    <property type="entry name" value="SAM-dependent_MTases_sf"/>
</dbReference>
<dbReference type="GO" id="GO:0046872">
    <property type="term" value="F:metal ion binding"/>
    <property type="evidence" value="ECO:0007669"/>
    <property type="project" value="UniProtKB-KW"/>
</dbReference>
<dbReference type="GO" id="GO:0006412">
    <property type="term" value="P:translation"/>
    <property type="evidence" value="ECO:0007669"/>
    <property type="project" value="InterPro"/>
</dbReference>
<keyword evidence="10" id="KW-1185">Reference proteome</keyword>
<dbReference type="PANTHER" id="PTHR13184">
    <property type="entry name" value="37S RIBOSOMAL PROTEIN S22"/>
    <property type="match status" value="1"/>
</dbReference>
<evidence type="ECO:0000256" key="3">
    <source>
        <dbReference type="ARBA" id="ARBA00022946"/>
    </source>
</evidence>
<evidence type="ECO:0000313" key="9">
    <source>
        <dbReference type="EMBL" id="ROV88931.1"/>
    </source>
</evidence>
<dbReference type="GO" id="GO:0008168">
    <property type="term" value="F:methyltransferase activity"/>
    <property type="evidence" value="ECO:0007669"/>
    <property type="project" value="InterPro"/>
</dbReference>
<protein>
    <recommendedName>
        <fullName evidence="11">37S ribosomal protein S22</fullName>
    </recommendedName>
</protein>
<sequence length="901" mass="99674">MLAARRRLQNACPQCTAQILKLYVRSIAEISPATARSTRESISRTRLRPRTNDARFMSTSPRKLRKEPTENAADEAQAGQLPQELVQVPENELPPDEDPETIVRQAKRMFGDTLPLGYLSEQEYKVYERLYGAPLRPTRPEDVGFGSFGEAEEADVGNTLRNVLLRETHEGVLEEVEYTAPAMSTIIGDGETVSSEENLLVARPPSDAQMGYIEANASNPREYDALLRLQQDFEAARIVALERAALEAGQFRTSPSTLHLPRVEFVEPITALLRRTDTKHIRAAAEKNFGGPGLPHSPATPQSSRNIPQKGLGMEAGHHRMSEIDADAFIATALPGIYSSVMSTLVEVRKRLGPEWLRGLLKRKDADGEGPRILDHGAGGAGLSAWQSVAQAEWDIMLDKNEVTGDLPAGKRSVVVGSNQLRHRLSEFLENTQFLPRLPNYVHSVDNTEKQLDAPEVPQKRKVYDVIIATHLLVPLDKEWRRREILDNLWSMLSPDGGVLIVLEKGHPRGFEAVADVRDRLLSQFIIPPTAEPAAETTEEETGRVREPGMIVAPCTNHSKCPMYLVPGLSPGRKDFCHFSQRFIRPPFLQRILEAKHRNHEDINFSYIVARRGMPSSSSPTPAEPASPTTSDGADILDIKSIRQGREATDQAFAGYEDVSPDSPDRPHPLSLPRNIMPPLKRKGHVTLDLCTPAGSIERWTIPRSFSDQAYHDARKARWGDLWALGAKTRVRRTVRLGKGVVEGVPVPQDGGIRATRAAMSGKKGRPKVVEMNYDEKGVLSGRRKGLVGQRPERRTKGGRKPKRISVNALPAKSQRDPQSTRTVHGPPAQESQPLQLQQDAAAWAGGLAPRAAAQGQRAQDAAVDEDWGEVEAAEVLYQRALCFQHLRPGLQLDHEQVSAA</sequence>
<evidence type="ECO:0000256" key="7">
    <source>
        <dbReference type="ARBA" id="ARBA00045681"/>
    </source>
</evidence>
<dbReference type="GO" id="GO:0051536">
    <property type="term" value="F:iron-sulfur cluster binding"/>
    <property type="evidence" value="ECO:0007669"/>
    <property type="project" value="UniProtKB-KW"/>
</dbReference>
<dbReference type="GO" id="GO:0003735">
    <property type="term" value="F:structural constituent of ribosome"/>
    <property type="evidence" value="ECO:0007669"/>
    <property type="project" value="TreeGrafter"/>
</dbReference>
<organism evidence="9 10">
    <name type="scientific">Cytospora chrysosperma</name>
    <name type="common">Cytospora canker fungus</name>
    <name type="synonym">Sphaeria chrysosperma</name>
    <dbReference type="NCBI Taxonomy" id="252740"/>
    <lineage>
        <taxon>Eukaryota</taxon>
        <taxon>Fungi</taxon>
        <taxon>Dikarya</taxon>
        <taxon>Ascomycota</taxon>
        <taxon>Pezizomycotina</taxon>
        <taxon>Sordariomycetes</taxon>
        <taxon>Sordariomycetidae</taxon>
        <taxon>Diaporthales</taxon>
        <taxon>Cytosporaceae</taxon>
        <taxon>Cytospora</taxon>
    </lineage>
</organism>
<evidence type="ECO:0000256" key="8">
    <source>
        <dbReference type="SAM" id="MobiDB-lite"/>
    </source>
</evidence>